<dbReference type="Proteomes" id="UP001063166">
    <property type="component" value="Unassembled WGS sequence"/>
</dbReference>
<organism evidence="1 2">
    <name type="scientific">Lyophyllum shimeji</name>
    <name type="common">Hon-shimeji</name>
    <name type="synonym">Tricholoma shimeji</name>
    <dbReference type="NCBI Taxonomy" id="47721"/>
    <lineage>
        <taxon>Eukaryota</taxon>
        <taxon>Fungi</taxon>
        <taxon>Dikarya</taxon>
        <taxon>Basidiomycota</taxon>
        <taxon>Agaricomycotina</taxon>
        <taxon>Agaricomycetes</taxon>
        <taxon>Agaricomycetidae</taxon>
        <taxon>Agaricales</taxon>
        <taxon>Tricholomatineae</taxon>
        <taxon>Lyophyllaceae</taxon>
        <taxon>Lyophyllum</taxon>
    </lineage>
</organism>
<name>A0A9P3UNX9_LYOSH</name>
<dbReference type="EMBL" id="BRPK01000011">
    <property type="protein sequence ID" value="GLB42099.1"/>
    <property type="molecule type" value="Genomic_DNA"/>
</dbReference>
<evidence type="ECO:0000313" key="2">
    <source>
        <dbReference type="Proteomes" id="UP001063166"/>
    </source>
</evidence>
<proteinExistence type="predicted"/>
<protein>
    <submittedName>
        <fullName evidence="1">Uncharacterized protein</fullName>
    </submittedName>
</protein>
<dbReference type="AlphaFoldDB" id="A0A9P3UNX9"/>
<sequence>MHIRKTSAGIQPLAKIYATMQNGLFLAVRFGPRGGVCSSAEAGSSFLHELLFQWSHQKLRDALPAM</sequence>
<keyword evidence="2" id="KW-1185">Reference proteome</keyword>
<comment type="caution">
    <text evidence="1">The sequence shown here is derived from an EMBL/GenBank/DDBJ whole genome shotgun (WGS) entry which is preliminary data.</text>
</comment>
<evidence type="ECO:0000313" key="1">
    <source>
        <dbReference type="EMBL" id="GLB42099.1"/>
    </source>
</evidence>
<reference evidence="1" key="1">
    <citation type="submission" date="2022-07" db="EMBL/GenBank/DDBJ databases">
        <title>The genome of Lyophyllum shimeji provides insight into the initial evolution of ectomycorrhizal fungal genome.</title>
        <authorList>
            <person name="Kobayashi Y."/>
            <person name="Shibata T."/>
            <person name="Hirakawa H."/>
            <person name="Shigenobu S."/>
            <person name="Nishiyama T."/>
            <person name="Yamada A."/>
            <person name="Hasebe M."/>
            <person name="Kawaguchi M."/>
        </authorList>
    </citation>
    <scope>NUCLEOTIDE SEQUENCE</scope>
    <source>
        <strain evidence="1">AT787</strain>
    </source>
</reference>
<gene>
    <name evidence="1" type="ORF">LshimejAT787_1101140</name>
</gene>
<accession>A0A9P3UNX9</accession>